<sequence length="103" mass="11096">MNLNKFVMRDSSRGKGTGKGRGRPRKNTEIRLNLDTPHQNTITTTTPSVVATEGLSVGLSRMVMILTPGSRVQSSDMGGARQVHQSPPVPQKQMPPPTSGTRS</sequence>
<gene>
    <name evidence="2" type="ORF">PIB30_036927</name>
</gene>
<protein>
    <recommendedName>
        <fullName evidence="4">AT-hook motif nuclear-localized protein</fullName>
    </recommendedName>
</protein>
<feature type="region of interest" description="Disordered" evidence="1">
    <location>
        <begin position="1"/>
        <end position="47"/>
    </location>
</feature>
<dbReference type="InterPro" id="IPR017956">
    <property type="entry name" value="AT_hook_DNA-bd_motif"/>
</dbReference>
<feature type="compositionally biased region" description="Basic residues" evidence="1">
    <location>
        <begin position="16"/>
        <end position="25"/>
    </location>
</feature>
<organism evidence="2 3">
    <name type="scientific">Stylosanthes scabra</name>
    <dbReference type="NCBI Taxonomy" id="79078"/>
    <lineage>
        <taxon>Eukaryota</taxon>
        <taxon>Viridiplantae</taxon>
        <taxon>Streptophyta</taxon>
        <taxon>Embryophyta</taxon>
        <taxon>Tracheophyta</taxon>
        <taxon>Spermatophyta</taxon>
        <taxon>Magnoliopsida</taxon>
        <taxon>eudicotyledons</taxon>
        <taxon>Gunneridae</taxon>
        <taxon>Pentapetalae</taxon>
        <taxon>rosids</taxon>
        <taxon>fabids</taxon>
        <taxon>Fabales</taxon>
        <taxon>Fabaceae</taxon>
        <taxon>Papilionoideae</taxon>
        <taxon>50 kb inversion clade</taxon>
        <taxon>dalbergioids sensu lato</taxon>
        <taxon>Dalbergieae</taxon>
        <taxon>Pterocarpus clade</taxon>
        <taxon>Stylosanthes</taxon>
    </lineage>
</organism>
<dbReference type="Proteomes" id="UP001341840">
    <property type="component" value="Unassembled WGS sequence"/>
</dbReference>
<feature type="compositionally biased region" description="Pro residues" evidence="1">
    <location>
        <begin position="87"/>
        <end position="103"/>
    </location>
</feature>
<evidence type="ECO:0000256" key="1">
    <source>
        <dbReference type="SAM" id="MobiDB-lite"/>
    </source>
</evidence>
<accession>A0ABU6SDN2</accession>
<evidence type="ECO:0008006" key="4">
    <source>
        <dbReference type="Google" id="ProtNLM"/>
    </source>
</evidence>
<proteinExistence type="predicted"/>
<feature type="region of interest" description="Disordered" evidence="1">
    <location>
        <begin position="69"/>
        <end position="103"/>
    </location>
</feature>
<dbReference type="Pfam" id="PF02178">
    <property type="entry name" value="AT_hook"/>
    <property type="match status" value="1"/>
</dbReference>
<evidence type="ECO:0000313" key="3">
    <source>
        <dbReference type="Proteomes" id="UP001341840"/>
    </source>
</evidence>
<name>A0ABU6SDN2_9FABA</name>
<comment type="caution">
    <text evidence="2">The sequence shown here is derived from an EMBL/GenBank/DDBJ whole genome shotgun (WGS) entry which is preliminary data.</text>
</comment>
<keyword evidence="3" id="KW-1185">Reference proteome</keyword>
<evidence type="ECO:0000313" key="2">
    <source>
        <dbReference type="EMBL" id="MED6134427.1"/>
    </source>
</evidence>
<dbReference type="EMBL" id="JASCZI010060598">
    <property type="protein sequence ID" value="MED6134427.1"/>
    <property type="molecule type" value="Genomic_DNA"/>
</dbReference>
<reference evidence="2 3" key="1">
    <citation type="journal article" date="2023" name="Plants (Basel)">
        <title>Bridging the Gap: Combining Genomics and Transcriptomics Approaches to Understand Stylosanthes scabra, an Orphan Legume from the Brazilian Caatinga.</title>
        <authorList>
            <person name="Ferreira-Neto J.R.C."/>
            <person name="da Silva M.D."/>
            <person name="Binneck E."/>
            <person name="de Melo N.F."/>
            <person name="da Silva R.H."/>
            <person name="de Melo A.L.T.M."/>
            <person name="Pandolfi V."/>
            <person name="Bustamante F.O."/>
            <person name="Brasileiro-Vidal A.C."/>
            <person name="Benko-Iseppon A.M."/>
        </authorList>
    </citation>
    <scope>NUCLEOTIDE SEQUENCE [LARGE SCALE GENOMIC DNA]</scope>
    <source>
        <tissue evidence="2">Leaves</tissue>
    </source>
</reference>